<dbReference type="SUPFAM" id="SSF54211">
    <property type="entry name" value="Ribosomal protein S5 domain 2-like"/>
    <property type="match status" value="1"/>
</dbReference>
<gene>
    <name evidence="4" type="ORF">ACED39_18575</name>
</gene>
<dbReference type="Gene3D" id="3.40.50.300">
    <property type="entry name" value="P-loop containing nucleotide triphosphate hydrolases"/>
    <property type="match status" value="2"/>
</dbReference>
<feature type="active site" evidence="2">
    <location>
        <position position="652"/>
    </location>
</feature>
<evidence type="ECO:0000259" key="3">
    <source>
        <dbReference type="PROSITE" id="PS51786"/>
    </source>
</evidence>
<dbReference type="PANTHER" id="PTHR10046">
    <property type="entry name" value="ATP DEPENDENT LON PROTEASE FAMILY MEMBER"/>
    <property type="match status" value="1"/>
</dbReference>
<dbReference type="InterPro" id="IPR046844">
    <property type="entry name" value="Lon-like_helical"/>
</dbReference>
<dbReference type="InterPro" id="IPR020568">
    <property type="entry name" value="Ribosomal_Su5_D2-typ_SF"/>
</dbReference>
<feature type="active site" evidence="2">
    <location>
        <position position="695"/>
    </location>
</feature>
<sequence length="786" mass="88345">MTIQRLEANQLYLSAELEKLQSKSTKELAPIDEIVGQERAQKAVEFAMSIKEKGYNIYAIGQNGLGKRTMILRYLSRHQHDEAALFDWCYVANFEDIRTPKVLKLPCGIGNQFKQDIEKLMSKLVNAMPLAFDNELYYSRADKLKNQLATKQEAELAVITKEAKSKGISLTITSQGDYQFVAMNGEDLHTEETFEELSKREQEYFGDTIDELEVELRNMVRQLTEWEETYTEKIKKLNDEVTLDVITHFIKQLKKDYSGYPVIKSYLTELQQDIVDNADIFLEQSAEQGEVATASLDKKLPRRYKVNVLVSRKGDEFPIVVEENPNYHTLFGYIETATFKGTVFTDFSLIRPGSLHKANGGVLLMDAQKVLEQPYVWDGLKRALRARQLSFTSLEKEVTLTGTVSLDPEAIPLDVKIILFGDYRTYQLLQHYDPEFSELFRVTADFEDEMKRDSDSELQYARFISSVVNDNNMLHCDRKAIARIIEHSSRLVGDQNKISLHSANIANLLRESNYVARQANSNMIRSSHVEEALSNQELRVSRLKDSVMESFINGTTLIHTHGEAVGQVNALSVLSTSEYMFGAPNRITATTCYGEGEVIDIERSVDLGGSIHSKGVMILTAYLSSVFGKTAKVPLNTTITFEQSYGGVDGDSASMAEFCAVVSAFAKQPNRQDIAITGSMNQFGESQPIGGVNEKIEGFFDVCEIKGRTNEQGVIIPRSNMHNLMLRPDIVKAVEKGEFHIWAIDHVTEAIELFTGKAAGTPSDEGSYPIDTVFGIAQAKLNALRK</sequence>
<keyword evidence="1 2" id="KW-0645">Protease</keyword>
<dbReference type="PRINTS" id="PR00830">
    <property type="entry name" value="ENDOLAPTASE"/>
</dbReference>
<evidence type="ECO:0000313" key="4">
    <source>
        <dbReference type="EMBL" id="MEZ8210779.1"/>
    </source>
</evidence>
<evidence type="ECO:0000256" key="1">
    <source>
        <dbReference type="ARBA" id="ARBA00022670"/>
    </source>
</evidence>
<name>A0ABV4MMH4_9VIBR</name>
<accession>A0ABV4MMH4</accession>
<comment type="similarity">
    <text evidence="2">Belongs to the peptidase S16 family.</text>
</comment>
<dbReference type="InterPro" id="IPR027065">
    <property type="entry name" value="Lon_Prtase"/>
</dbReference>
<dbReference type="InterPro" id="IPR041699">
    <property type="entry name" value="AAA_32"/>
</dbReference>
<comment type="caution">
    <text evidence="4">The sequence shown here is derived from an EMBL/GenBank/DDBJ whole genome shotgun (WGS) entry which is preliminary data.</text>
</comment>
<evidence type="ECO:0000313" key="5">
    <source>
        <dbReference type="Proteomes" id="UP001569151"/>
    </source>
</evidence>
<keyword evidence="5" id="KW-1185">Reference proteome</keyword>
<organism evidence="4 5">
    <name type="scientific">Vibrio bivalvicida</name>
    <dbReference type="NCBI Taxonomy" id="1276888"/>
    <lineage>
        <taxon>Bacteria</taxon>
        <taxon>Pseudomonadati</taxon>
        <taxon>Pseudomonadota</taxon>
        <taxon>Gammaproteobacteria</taxon>
        <taxon>Vibrionales</taxon>
        <taxon>Vibrionaceae</taxon>
        <taxon>Vibrio</taxon>
        <taxon>Vibrio oreintalis group</taxon>
    </lineage>
</organism>
<dbReference type="InterPro" id="IPR014721">
    <property type="entry name" value="Ribsml_uS5_D2-typ_fold_subgr"/>
</dbReference>
<dbReference type="RefSeq" id="WP_371719993.1">
    <property type="nucleotide sequence ID" value="NZ_JBGOOF010000037.1"/>
</dbReference>
<dbReference type="Pfam" id="PF20436">
    <property type="entry name" value="LonB_AAA-LID"/>
    <property type="match status" value="1"/>
</dbReference>
<reference evidence="4 5" key="1">
    <citation type="submission" date="2024-06" db="EMBL/GenBank/DDBJ databases">
        <authorList>
            <person name="Steensen K."/>
            <person name="Seneca J."/>
            <person name="Bartlau N."/>
            <person name="Yu A.X."/>
            <person name="Polz M.F."/>
        </authorList>
    </citation>
    <scope>NUCLEOTIDE SEQUENCE [LARGE SCALE GENOMIC DNA]</scope>
    <source>
        <strain evidence="4 5">1F146</strain>
    </source>
</reference>
<feature type="domain" description="Lon proteolytic" evidence="3">
    <location>
        <begin position="562"/>
        <end position="757"/>
    </location>
</feature>
<dbReference type="Gene3D" id="1.10.8.60">
    <property type="match status" value="1"/>
</dbReference>
<evidence type="ECO:0000256" key="2">
    <source>
        <dbReference type="PROSITE-ProRule" id="PRU01122"/>
    </source>
</evidence>
<dbReference type="SUPFAM" id="SSF52540">
    <property type="entry name" value="P-loop containing nucleoside triphosphate hydrolases"/>
    <property type="match status" value="1"/>
</dbReference>
<dbReference type="InterPro" id="IPR027417">
    <property type="entry name" value="P-loop_NTPase"/>
</dbReference>
<dbReference type="Pfam" id="PF05362">
    <property type="entry name" value="Lon_C"/>
    <property type="match status" value="1"/>
</dbReference>
<dbReference type="Proteomes" id="UP001569151">
    <property type="component" value="Unassembled WGS sequence"/>
</dbReference>
<dbReference type="InterPro" id="IPR046843">
    <property type="entry name" value="LonB_AAA-LID"/>
</dbReference>
<dbReference type="PROSITE" id="PS51786">
    <property type="entry name" value="LON_PROTEOLYTIC"/>
    <property type="match status" value="1"/>
</dbReference>
<protein>
    <recommendedName>
        <fullName evidence="2">endopeptidase La</fullName>
        <ecNumber evidence="2">3.4.21.53</ecNumber>
    </recommendedName>
</protein>
<dbReference type="EC" id="3.4.21.53" evidence="2"/>
<dbReference type="GO" id="GO:0006508">
    <property type="term" value="P:proteolysis"/>
    <property type="evidence" value="ECO:0007669"/>
    <property type="project" value="UniProtKB-KW"/>
</dbReference>
<dbReference type="InterPro" id="IPR008269">
    <property type="entry name" value="Lon_proteolytic"/>
</dbReference>
<comment type="catalytic activity">
    <reaction evidence="2">
        <text>Hydrolysis of proteins in presence of ATP.</text>
        <dbReference type="EC" id="3.4.21.53"/>
    </reaction>
</comment>
<dbReference type="Gene3D" id="3.30.230.10">
    <property type="match status" value="1"/>
</dbReference>
<keyword evidence="2" id="KW-0378">Hydrolase</keyword>
<dbReference type="Pfam" id="PF20437">
    <property type="entry name" value="LonC_helical"/>
    <property type="match status" value="1"/>
</dbReference>
<keyword evidence="2" id="KW-0720">Serine protease</keyword>
<dbReference type="GO" id="GO:0008233">
    <property type="term" value="F:peptidase activity"/>
    <property type="evidence" value="ECO:0007669"/>
    <property type="project" value="UniProtKB-KW"/>
</dbReference>
<dbReference type="EMBL" id="JBGOOS010000034">
    <property type="protein sequence ID" value="MEZ8210779.1"/>
    <property type="molecule type" value="Genomic_DNA"/>
</dbReference>
<proteinExistence type="inferred from homology"/>
<dbReference type="Pfam" id="PF13654">
    <property type="entry name" value="AAA_32"/>
    <property type="match status" value="1"/>
</dbReference>